<keyword evidence="2" id="KW-0732">Signal</keyword>
<sequence>MPRPLPVVLALALLAAAALPAAADPPPPRPFDIGLAQIGMRLNQLRFAAFPANTRLVCAQDQERPPGADRTPLALPGAMLAARVNRCALFTDAGKDDWVQRQVVLAGTPTDFWFMSIEDENGSERIFQMTGRQPREAFDKTAAALIERWGPPALKTAHYIRWINGSIEAQMADDNEGTVLFLMDTKMHQLLESRMPKPKPKKEKDKKEEKKE</sequence>
<feature type="region of interest" description="Disordered" evidence="1">
    <location>
        <begin position="191"/>
        <end position="212"/>
    </location>
</feature>
<protein>
    <submittedName>
        <fullName evidence="3">Uncharacterized protein</fullName>
    </submittedName>
</protein>
<feature type="compositionally biased region" description="Basic and acidic residues" evidence="1">
    <location>
        <begin position="202"/>
        <end position="212"/>
    </location>
</feature>
<name>A0A1H6H3X0_MAGFU</name>
<dbReference type="AlphaFoldDB" id="A0A1H6H3X0"/>
<dbReference type="Proteomes" id="UP000182983">
    <property type="component" value="Unassembled WGS sequence"/>
</dbReference>
<dbReference type="EMBL" id="FNWO01000002">
    <property type="protein sequence ID" value="SEH28860.1"/>
    <property type="molecule type" value="Genomic_DNA"/>
</dbReference>
<evidence type="ECO:0000256" key="1">
    <source>
        <dbReference type="SAM" id="MobiDB-lite"/>
    </source>
</evidence>
<evidence type="ECO:0000313" key="3">
    <source>
        <dbReference type="EMBL" id="SEH28860.1"/>
    </source>
</evidence>
<dbReference type="RefSeq" id="WP_074765681.1">
    <property type="nucleotide sequence ID" value="NZ_FNWO01000002.1"/>
</dbReference>
<evidence type="ECO:0000313" key="4">
    <source>
        <dbReference type="Proteomes" id="UP000182983"/>
    </source>
</evidence>
<reference evidence="4" key="1">
    <citation type="submission" date="2016-10" db="EMBL/GenBank/DDBJ databases">
        <authorList>
            <person name="Varghese N."/>
            <person name="Submissions S."/>
        </authorList>
    </citation>
    <scope>NUCLEOTIDE SEQUENCE [LARGE SCALE GENOMIC DNA]</scope>
    <source>
        <strain evidence="4">DSM 13234</strain>
    </source>
</reference>
<feature type="signal peptide" evidence="2">
    <location>
        <begin position="1"/>
        <end position="23"/>
    </location>
</feature>
<proteinExistence type="predicted"/>
<feature type="chain" id="PRO_5010198234" evidence="2">
    <location>
        <begin position="24"/>
        <end position="212"/>
    </location>
</feature>
<dbReference type="OrthoDB" id="7348189at2"/>
<accession>A0A1H6H3X0</accession>
<keyword evidence="4" id="KW-1185">Reference proteome</keyword>
<organism evidence="3 4">
    <name type="scientific">Magnetospirillum fulvum</name>
    <name type="common">Rhodospirillum fulvum</name>
    <dbReference type="NCBI Taxonomy" id="1082"/>
    <lineage>
        <taxon>Bacteria</taxon>
        <taxon>Pseudomonadati</taxon>
        <taxon>Pseudomonadota</taxon>
        <taxon>Alphaproteobacteria</taxon>
        <taxon>Rhodospirillales</taxon>
        <taxon>Rhodospirillaceae</taxon>
        <taxon>Magnetospirillum</taxon>
    </lineage>
</organism>
<evidence type="ECO:0000256" key="2">
    <source>
        <dbReference type="SAM" id="SignalP"/>
    </source>
</evidence>
<gene>
    <name evidence="3" type="ORF">SAMN04244559_00769</name>
</gene>